<reference evidence="7" key="1">
    <citation type="journal article" date="2021" name="Open Biol.">
        <title>Shared evolutionary footprints suggest mitochondrial oxidative damage underlies multiple complex I losses in fungi.</title>
        <authorList>
            <person name="Schikora-Tamarit M.A."/>
            <person name="Marcet-Houben M."/>
            <person name="Nosek J."/>
            <person name="Gabaldon T."/>
        </authorList>
    </citation>
    <scope>NUCLEOTIDE SEQUENCE</scope>
    <source>
        <strain evidence="7">CBS2887</strain>
    </source>
</reference>
<evidence type="ECO:0000256" key="6">
    <source>
        <dbReference type="SAM" id="Phobius"/>
    </source>
</evidence>
<organism evidence="7 8">
    <name type="scientific">Wickerhamomyces pijperi</name>
    <name type="common">Yeast</name>
    <name type="synonym">Pichia pijperi</name>
    <dbReference type="NCBI Taxonomy" id="599730"/>
    <lineage>
        <taxon>Eukaryota</taxon>
        <taxon>Fungi</taxon>
        <taxon>Dikarya</taxon>
        <taxon>Ascomycota</taxon>
        <taxon>Saccharomycotina</taxon>
        <taxon>Saccharomycetes</taxon>
        <taxon>Phaffomycetales</taxon>
        <taxon>Wickerhamomycetaceae</taxon>
        <taxon>Wickerhamomyces</taxon>
    </lineage>
</organism>
<comment type="similarity">
    <text evidence="2">Belongs to the UPF0057 (PMP3) family.</text>
</comment>
<evidence type="ECO:0000313" key="8">
    <source>
        <dbReference type="Proteomes" id="UP000774326"/>
    </source>
</evidence>
<dbReference type="GO" id="GO:0016020">
    <property type="term" value="C:membrane"/>
    <property type="evidence" value="ECO:0007669"/>
    <property type="project" value="UniProtKB-SubCell"/>
</dbReference>
<proteinExistence type="inferred from homology"/>
<gene>
    <name evidence="7" type="ORF">WICPIJ_006968</name>
</gene>
<evidence type="ECO:0000313" key="7">
    <source>
        <dbReference type="EMBL" id="KAH3682067.1"/>
    </source>
</evidence>
<keyword evidence="8" id="KW-1185">Reference proteome</keyword>
<dbReference type="OrthoDB" id="2152119at2759"/>
<evidence type="ECO:0000256" key="2">
    <source>
        <dbReference type="ARBA" id="ARBA00009530"/>
    </source>
</evidence>
<keyword evidence="5 6" id="KW-0472">Membrane</keyword>
<dbReference type="EMBL" id="JAEUBG010003985">
    <property type="protein sequence ID" value="KAH3682067.1"/>
    <property type="molecule type" value="Genomic_DNA"/>
</dbReference>
<evidence type="ECO:0000256" key="3">
    <source>
        <dbReference type="ARBA" id="ARBA00022692"/>
    </source>
</evidence>
<dbReference type="Pfam" id="PF01679">
    <property type="entry name" value="Pmp3"/>
    <property type="match status" value="1"/>
</dbReference>
<feature type="transmembrane region" description="Helical" evidence="6">
    <location>
        <begin position="40"/>
        <end position="63"/>
    </location>
</feature>
<keyword evidence="3 6" id="KW-0812">Transmembrane</keyword>
<keyword evidence="4 6" id="KW-1133">Transmembrane helix</keyword>
<protein>
    <submittedName>
        <fullName evidence="7">Uncharacterized protein</fullName>
    </submittedName>
</protein>
<reference evidence="7" key="2">
    <citation type="submission" date="2021-01" db="EMBL/GenBank/DDBJ databases">
        <authorList>
            <person name="Schikora-Tamarit M.A."/>
        </authorList>
    </citation>
    <scope>NUCLEOTIDE SEQUENCE</scope>
    <source>
        <strain evidence="7">CBS2887</strain>
    </source>
</reference>
<comment type="subcellular location">
    <subcellularLocation>
        <location evidence="1">Membrane</location>
    </subcellularLocation>
</comment>
<sequence length="194" mass="21093">MTVIAIGILAALGGVVGLATIIMFPPLAVAMNPEVSSNELYLNIILTCCGWLPGVAHAIYLTLVRETRKQNKDYFTAGETTTDENGKSVKVYKHESFDENEEKWKKLRALIHDRPMPDVPTSVFDLASTSAFAIRSSELAAISSSIQDDILTAKGKLKEVAKSSPETLSQCVEHLAHEKEAAPVVNLVRITVCP</sequence>
<dbReference type="Proteomes" id="UP000774326">
    <property type="component" value="Unassembled WGS sequence"/>
</dbReference>
<comment type="caution">
    <text evidence="7">The sequence shown here is derived from an EMBL/GenBank/DDBJ whole genome shotgun (WGS) entry which is preliminary data.</text>
</comment>
<evidence type="ECO:0000256" key="1">
    <source>
        <dbReference type="ARBA" id="ARBA00004370"/>
    </source>
</evidence>
<dbReference type="InterPro" id="IPR000612">
    <property type="entry name" value="PMP3"/>
</dbReference>
<evidence type="ECO:0000256" key="5">
    <source>
        <dbReference type="ARBA" id="ARBA00023136"/>
    </source>
</evidence>
<accession>A0A9P8Q0R8</accession>
<evidence type="ECO:0000256" key="4">
    <source>
        <dbReference type="ARBA" id="ARBA00022989"/>
    </source>
</evidence>
<name>A0A9P8Q0R8_WICPI</name>
<dbReference type="AlphaFoldDB" id="A0A9P8Q0R8"/>